<dbReference type="EMBL" id="BJWK01000004">
    <property type="protein sequence ID" value="GEM07723.1"/>
    <property type="molecule type" value="Genomic_DNA"/>
</dbReference>
<gene>
    <name evidence="6" type="ORF">Rt10032_c04g1740</name>
</gene>
<dbReference type="PIRSF" id="PIRSF031051">
    <property type="entry name" value="PyrdxlP_Pase_PHOSPHO2"/>
    <property type="match status" value="1"/>
</dbReference>
<evidence type="ECO:0000256" key="3">
    <source>
        <dbReference type="ARBA" id="ARBA00022801"/>
    </source>
</evidence>
<evidence type="ECO:0000256" key="5">
    <source>
        <dbReference type="PIRSR" id="PIRSR031051-3"/>
    </source>
</evidence>
<accession>A0A511KBH6</accession>
<proteinExistence type="predicted"/>
<evidence type="ECO:0000313" key="7">
    <source>
        <dbReference type="Proteomes" id="UP000321518"/>
    </source>
</evidence>
<dbReference type="Pfam" id="PF06888">
    <property type="entry name" value="Put_Phosphatase"/>
    <property type="match status" value="1"/>
</dbReference>
<reference evidence="6 7" key="1">
    <citation type="submission" date="2019-07" db="EMBL/GenBank/DDBJ databases">
        <title>Rhodotorula toruloides NBRC10032 genome sequencing.</title>
        <authorList>
            <person name="Shida Y."/>
            <person name="Takaku H."/>
            <person name="Ogasawara W."/>
            <person name="Mori K."/>
        </authorList>
    </citation>
    <scope>NUCLEOTIDE SEQUENCE [LARGE SCALE GENOMIC DNA]</scope>
    <source>
        <strain evidence="6 7">NBRC10032</strain>
    </source>
</reference>
<dbReference type="InterPro" id="IPR016965">
    <property type="entry name" value="Pase_PHOSPHO-typ"/>
</dbReference>
<dbReference type="NCBIfam" id="TIGR01488">
    <property type="entry name" value="HAD-SF-IB"/>
    <property type="match status" value="1"/>
</dbReference>
<dbReference type="GO" id="GO:0046872">
    <property type="term" value="F:metal ion binding"/>
    <property type="evidence" value="ECO:0007669"/>
    <property type="project" value="UniProtKB-KW"/>
</dbReference>
<evidence type="ECO:0000256" key="4">
    <source>
        <dbReference type="ARBA" id="ARBA00022842"/>
    </source>
</evidence>
<dbReference type="InterPro" id="IPR036412">
    <property type="entry name" value="HAD-like_sf"/>
</dbReference>
<keyword evidence="3" id="KW-0378">Hydrolase</keyword>
<comment type="caution">
    <text evidence="6">The sequence shown here is derived from an EMBL/GenBank/DDBJ whole genome shotgun (WGS) entry which is preliminary data.</text>
</comment>
<dbReference type="PANTHER" id="PTHR20889">
    <property type="entry name" value="PHOSPHATASE, ORPHAN 1, 2"/>
    <property type="match status" value="1"/>
</dbReference>
<keyword evidence="4 5" id="KW-0460">Magnesium</keyword>
<dbReference type="Gene3D" id="3.40.50.1000">
    <property type="entry name" value="HAD superfamily/HAD-like"/>
    <property type="match status" value="1"/>
</dbReference>
<keyword evidence="2 5" id="KW-0479">Metal-binding</keyword>
<dbReference type="GO" id="GO:0016791">
    <property type="term" value="F:phosphatase activity"/>
    <property type="evidence" value="ECO:0007669"/>
    <property type="project" value="InterPro"/>
</dbReference>
<organism evidence="6 7">
    <name type="scientific">Rhodotorula toruloides</name>
    <name type="common">Yeast</name>
    <name type="synonym">Rhodosporidium toruloides</name>
    <dbReference type="NCBI Taxonomy" id="5286"/>
    <lineage>
        <taxon>Eukaryota</taxon>
        <taxon>Fungi</taxon>
        <taxon>Dikarya</taxon>
        <taxon>Basidiomycota</taxon>
        <taxon>Pucciniomycotina</taxon>
        <taxon>Microbotryomycetes</taxon>
        <taxon>Sporidiobolales</taxon>
        <taxon>Sporidiobolaceae</taxon>
        <taxon>Rhodotorula</taxon>
    </lineage>
</organism>
<evidence type="ECO:0000313" key="6">
    <source>
        <dbReference type="EMBL" id="GEM07723.1"/>
    </source>
</evidence>
<feature type="binding site" evidence="5">
    <location>
        <position position="214"/>
    </location>
    <ligand>
        <name>Mg(2+)</name>
        <dbReference type="ChEBI" id="CHEBI:18420"/>
    </ligand>
</feature>
<dbReference type="InterPro" id="IPR006384">
    <property type="entry name" value="HAD_hydro_PyrdxlP_Pase-like"/>
</dbReference>
<evidence type="ECO:0000256" key="1">
    <source>
        <dbReference type="ARBA" id="ARBA00001946"/>
    </source>
</evidence>
<protein>
    <submittedName>
        <fullName evidence="6">Pyridoxal phosphate phosphatase PHOSPHO2</fullName>
    </submittedName>
</protein>
<name>A0A511KBH6_RHOTO</name>
<dbReference type="OrthoDB" id="10267182at2759"/>
<dbReference type="Proteomes" id="UP000321518">
    <property type="component" value="Unassembled WGS sequence"/>
</dbReference>
<dbReference type="SUPFAM" id="SSF56784">
    <property type="entry name" value="HAD-like"/>
    <property type="match status" value="1"/>
</dbReference>
<sequence length="275" mass="31201">MYARRSRSPAPRDAVVAAFSRSRHPHQLNQLARLQQVCQPSPRAHQDTDRYVFEVLAPHLRTSLRASKKTHQWTDNCAEHLRKLHAEGFGKEDVLGALKQVPVHPAMRRAFVDLKASRDPAVTTFILSNANSVYIDTILKHYGVENAIDEVVTNPAQFRDDGLLELRRRVDPNGPQHQCKVGCSPNMCKGEELEAFMARNGGWDSFDKVVYIGDGANDLCPILHLRSQDVALVRLYRELYRRLQDSTAAHTSDVKCKVVSWGGAWEVEKWLKEEL</sequence>
<dbReference type="NCBIfam" id="TIGR01489">
    <property type="entry name" value="DKMTPPase-SF"/>
    <property type="match status" value="1"/>
</dbReference>
<comment type="cofactor">
    <cofactor evidence="1 5">
        <name>Mg(2+)</name>
        <dbReference type="ChEBI" id="CHEBI:18420"/>
    </cofactor>
</comment>
<dbReference type="InterPro" id="IPR023214">
    <property type="entry name" value="HAD_sf"/>
</dbReference>
<evidence type="ECO:0000256" key="2">
    <source>
        <dbReference type="ARBA" id="ARBA00022723"/>
    </source>
</evidence>
<dbReference type="PANTHER" id="PTHR20889:SF12">
    <property type="entry name" value="LP01149P"/>
    <property type="match status" value="1"/>
</dbReference>
<dbReference type="AlphaFoldDB" id="A0A511KBH6"/>